<dbReference type="CDD" id="cd01542">
    <property type="entry name" value="PBP1_TreR-like"/>
    <property type="match status" value="1"/>
</dbReference>
<evidence type="ECO:0000256" key="3">
    <source>
        <dbReference type="ARBA" id="ARBA00023163"/>
    </source>
</evidence>
<feature type="domain" description="HTH lacI-type" evidence="4">
    <location>
        <begin position="3"/>
        <end position="57"/>
    </location>
</feature>
<dbReference type="Gene3D" id="3.40.50.2300">
    <property type="match status" value="2"/>
</dbReference>
<name>A0A4P7CI78_9PAST</name>
<keyword evidence="6" id="KW-1185">Reference proteome</keyword>
<gene>
    <name evidence="5" type="primary">treR</name>
    <name evidence="5" type="ORF">EXH44_02760</name>
</gene>
<dbReference type="Gene3D" id="1.10.260.40">
    <property type="entry name" value="lambda repressor-like DNA-binding domains"/>
    <property type="match status" value="1"/>
</dbReference>
<dbReference type="SUPFAM" id="SSF53822">
    <property type="entry name" value="Periplasmic binding protein-like I"/>
    <property type="match status" value="1"/>
</dbReference>
<dbReference type="EMBL" id="CP038145">
    <property type="protein sequence ID" value="QBQ63229.1"/>
    <property type="molecule type" value="Genomic_DNA"/>
</dbReference>
<evidence type="ECO:0000313" key="6">
    <source>
        <dbReference type="Proteomes" id="UP000294444"/>
    </source>
</evidence>
<dbReference type="SMART" id="SM00354">
    <property type="entry name" value="HTH_LACI"/>
    <property type="match status" value="1"/>
</dbReference>
<keyword evidence="2" id="KW-0238">DNA-binding</keyword>
<dbReference type="RefSeq" id="WP_162856169.1">
    <property type="nucleotide sequence ID" value="NZ_CP038145.1"/>
</dbReference>
<dbReference type="Proteomes" id="UP000294444">
    <property type="component" value="Chromosome"/>
</dbReference>
<dbReference type="InterPro" id="IPR046335">
    <property type="entry name" value="LacI/GalR-like_sensor"/>
</dbReference>
<dbReference type="InterPro" id="IPR028082">
    <property type="entry name" value="Peripla_BP_I"/>
</dbReference>
<protein>
    <submittedName>
        <fullName evidence="5">HTH-type transcriptional regulator TreR</fullName>
    </submittedName>
</protein>
<reference evidence="5 6" key="1">
    <citation type="submission" date="2019-03" db="EMBL/GenBank/DDBJ databases">
        <authorList>
            <person name="Che Y."/>
            <person name="Zhou L."/>
        </authorList>
    </citation>
    <scope>NUCLEOTIDE SEQUENCE [LARGE SCALE GENOMIC DNA]</scope>
    <source>
        <strain evidence="5 6">AIFJ1607</strain>
    </source>
</reference>
<dbReference type="Pfam" id="PF00356">
    <property type="entry name" value="LacI"/>
    <property type="match status" value="1"/>
</dbReference>
<evidence type="ECO:0000256" key="1">
    <source>
        <dbReference type="ARBA" id="ARBA00023015"/>
    </source>
</evidence>
<proteinExistence type="predicted"/>
<dbReference type="PROSITE" id="PS50932">
    <property type="entry name" value="HTH_LACI_2"/>
    <property type="match status" value="1"/>
</dbReference>
<accession>A0A4P7CI78</accession>
<dbReference type="InterPro" id="IPR000843">
    <property type="entry name" value="HTH_LacI"/>
</dbReference>
<sequence>MKYTIKDIALLANVGKSTVSRVLNGDPNVSEETRQRIQEIIHKVGFEPNRIARAMRGATDPVVGVIVTRLNSVAESQTLSAILHELYQKGITPLIVESQFQPELVLKHFQLFKQRQVDGIILFGFSQLNLDILKSWKGSLVTIARSYPEISSVVYDDEKAVEALMFKLYMQGHREIAYLGVKDSDETTGKLRNQSYLNFCQKYELSPNLIKVELGAESGYQNVGFLFEKPISALLCASSSLAVGALKYMQEIGQIRPLACIGKNEMLQFVVPKLMSLDFGYPQAGKGAVALLLQQLDGNKNIEQIRVTFGQL</sequence>
<evidence type="ECO:0000259" key="4">
    <source>
        <dbReference type="PROSITE" id="PS50932"/>
    </source>
</evidence>
<dbReference type="SUPFAM" id="SSF47413">
    <property type="entry name" value="lambda repressor-like DNA-binding domains"/>
    <property type="match status" value="1"/>
</dbReference>
<keyword evidence="3" id="KW-0804">Transcription</keyword>
<evidence type="ECO:0000313" key="5">
    <source>
        <dbReference type="EMBL" id="QBQ63229.1"/>
    </source>
</evidence>
<evidence type="ECO:0000256" key="2">
    <source>
        <dbReference type="ARBA" id="ARBA00023125"/>
    </source>
</evidence>
<dbReference type="AlphaFoldDB" id="A0A4P7CI78"/>
<organism evidence="5 6">
    <name type="scientific">Actinobacillus indolicus</name>
    <dbReference type="NCBI Taxonomy" id="51049"/>
    <lineage>
        <taxon>Bacteria</taxon>
        <taxon>Pseudomonadati</taxon>
        <taxon>Pseudomonadota</taxon>
        <taxon>Gammaproteobacteria</taxon>
        <taxon>Pasteurellales</taxon>
        <taxon>Pasteurellaceae</taxon>
        <taxon>Actinobacillus</taxon>
    </lineage>
</organism>
<dbReference type="InterPro" id="IPR010982">
    <property type="entry name" value="Lambda_DNA-bd_dom_sf"/>
</dbReference>
<dbReference type="GO" id="GO:0000976">
    <property type="term" value="F:transcription cis-regulatory region binding"/>
    <property type="evidence" value="ECO:0007669"/>
    <property type="project" value="TreeGrafter"/>
</dbReference>
<dbReference type="PRINTS" id="PR00036">
    <property type="entry name" value="HTHLACI"/>
</dbReference>
<dbReference type="CDD" id="cd01392">
    <property type="entry name" value="HTH_LacI"/>
    <property type="match status" value="1"/>
</dbReference>
<dbReference type="PANTHER" id="PTHR30146">
    <property type="entry name" value="LACI-RELATED TRANSCRIPTIONAL REPRESSOR"/>
    <property type="match status" value="1"/>
</dbReference>
<dbReference type="PROSITE" id="PS00356">
    <property type="entry name" value="HTH_LACI_1"/>
    <property type="match status" value="1"/>
</dbReference>
<dbReference type="Pfam" id="PF13377">
    <property type="entry name" value="Peripla_BP_3"/>
    <property type="match status" value="1"/>
</dbReference>
<dbReference type="KEGG" id="aio:EXH44_02760"/>
<dbReference type="PANTHER" id="PTHR30146:SF146">
    <property type="entry name" value="HTH-TYPE TRANSCRIPTIONAL REGULATOR TRER"/>
    <property type="match status" value="1"/>
</dbReference>
<dbReference type="GO" id="GO:0003700">
    <property type="term" value="F:DNA-binding transcription factor activity"/>
    <property type="evidence" value="ECO:0007669"/>
    <property type="project" value="TreeGrafter"/>
</dbReference>
<keyword evidence="1" id="KW-0805">Transcription regulation</keyword>